<evidence type="ECO:0008006" key="10">
    <source>
        <dbReference type="Google" id="ProtNLM"/>
    </source>
</evidence>
<evidence type="ECO:0000256" key="1">
    <source>
        <dbReference type="ARBA" id="ARBA00001971"/>
    </source>
</evidence>
<evidence type="ECO:0000313" key="9">
    <source>
        <dbReference type="Proteomes" id="UP000215289"/>
    </source>
</evidence>
<evidence type="ECO:0000256" key="4">
    <source>
        <dbReference type="ARBA" id="ARBA00023002"/>
    </source>
</evidence>
<dbReference type="InterPro" id="IPR002401">
    <property type="entry name" value="Cyt_P450_E_grp-I"/>
</dbReference>
<sequence>MPVSSSEVIILAFAASWLTVVLGRIAYRLYLHPLRDIPGPRLAAATDLYGFYYNHVRKGMYSRRFSHLHRVYKSPVLRIAPNHVHVNEPAFYEVVFGSRSKFLKDPSFYRALDPSGGILSIIDPDEYRQYRSHLSSLFSPRAVSEILPFIMQELRKLSNALQARLATGTPVDIQTLFRSLSADILCQSMLGHSLDFIDHGDEGHPFLNTLDKEMANTWIAVHFPGLLKLISSLPLSIQAMITPPEFEWFSKKCNTWLQMARERRSARAEKQEQKFFDIYLDMESSERRQFSIPDPLVEGGNLLGAGIDTTSYTLASMVFYLLRSPECLRTLRAELDQHKDLVERAELKPLQQLPYLTAVIKETLRLIHGSPGCLPRIVPRGGTRVGACFLPEGTVVSISHPVIQMNDNIFPQPEQFKPDRWLGGENMERWNLAFSKGPRRCIGMNLAYAILYSVSAYIFGRFEMKLFRTDDESIMWDDYFVPRNRSHVRVIITRDRWEEEEVIY</sequence>
<dbReference type="GO" id="GO:0016705">
    <property type="term" value="F:oxidoreductase activity, acting on paired donors, with incorporation or reduction of molecular oxygen"/>
    <property type="evidence" value="ECO:0007669"/>
    <property type="project" value="InterPro"/>
</dbReference>
<dbReference type="Proteomes" id="UP000215289">
    <property type="component" value="Unassembled WGS sequence"/>
</dbReference>
<evidence type="ECO:0000313" key="8">
    <source>
        <dbReference type="EMBL" id="RLL97463.1"/>
    </source>
</evidence>
<dbReference type="CDD" id="cd11062">
    <property type="entry name" value="CYP58-like"/>
    <property type="match status" value="1"/>
</dbReference>
<dbReference type="PRINTS" id="PR00385">
    <property type="entry name" value="P450"/>
</dbReference>
<keyword evidence="5 6" id="KW-0408">Iron</keyword>
<accession>A0A3R7FT30</accession>
<comment type="cofactor">
    <cofactor evidence="1 6">
        <name>heme</name>
        <dbReference type="ChEBI" id="CHEBI:30413"/>
    </cofactor>
</comment>
<gene>
    <name evidence="8" type="ORF">CFD26_104572</name>
</gene>
<dbReference type="Pfam" id="PF00067">
    <property type="entry name" value="p450"/>
    <property type="match status" value="1"/>
</dbReference>
<evidence type="ECO:0000256" key="6">
    <source>
        <dbReference type="PIRSR" id="PIRSR602401-1"/>
    </source>
</evidence>
<dbReference type="STRING" id="1245748.A0A3R7FT30"/>
<name>A0A3R7FT30_9EURO</name>
<dbReference type="InterPro" id="IPR050121">
    <property type="entry name" value="Cytochrome_P450_monoxygenase"/>
</dbReference>
<proteinExistence type="inferred from homology"/>
<dbReference type="Gene3D" id="1.10.630.10">
    <property type="entry name" value="Cytochrome P450"/>
    <property type="match status" value="1"/>
</dbReference>
<dbReference type="GO" id="GO:0004497">
    <property type="term" value="F:monooxygenase activity"/>
    <property type="evidence" value="ECO:0007669"/>
    <property type="project" value="UniProtKB-KW"/>
</dbReference>
<dbReference type="EMBL" id="NIDN02000077">
    <property type="protein sequence ID" value="RLL97463.1"/>
    <property type="molecule type" value="Genomic_DNA"/>
</dbReference>
<comment type="similarity">
    <text evidence="2 7">Belongs to the cytochrome P450 family.</text>
</comment>
<dbReference type="PROSITE" id="PS00086">
    <property type="entry name" value="CYTOCHROME_P450"/>
    <property type="match status" value="1"/>
</dbReference>
<keyword evidence="7" id="KW-0503">Monooxygenase</keyword>
<dbReference type="PANTHER" id="PTHR24305">
    <property type="entry name" value="CYTOCHROME P450"/>
    <property type="match status" value="1"/>
</dbReference>
<evidence type="ECO:0000256" key="5">
    <source>
        <dbReference type="ARBA" id="ARBA00023004"/>
    </source>
</evidence>
<organism evidence="8 9">
    <name type="scientific">Aspergillus turcosus</name>
    <dbReference type="NCBI Taxonomy" id="1245748"/>
    <lineage>
        <taxon>Eukaryota</taxon>
        <taxon>Fungi</taxon>
        <taxon>Dikarya</taxon>
        <taxon>Ascomycota</taxon>
        <taxon>Pezizomycotina</taxon>
        <taxon>Eurotiomycetes</taxon>
        <taxon>Eurotiomycetidae</taxon>
        <taxon>Eurotiales</taxon>
        <taxon>Aspergillaceae</taxon>
        <taxon>Aspergillus</taxon>
        <taxon>Aspergillus subgen. Fumigati</taxon>
    </lineage>
</organism>
<protein>
    <recommendedName>
        <fullName evidence="10">Cytochrome P450 monooxygenase</fullName>
    </recommendedName>
</protein>
<dbReference type="AlphaFoldDB" id="A0A3R7FT30"/>
<dbReference type="InterPro" id="IPR036396">
    <property type="entry name" value="Cyt_P450_sf"/>
</dbReference>
<keyword evidence="9" id="KW-1185">Reference proteome</keyword>
<dbReference type="GO" id="GO:0005506">
    <property type="term" value="F:iron ion binding"/>
    <property type="evidence" value="ECO:0007669"/>
    <property type="project" value="InterPro"/>
</dbReference>
<dbReference type="SUPFAM" id="SSF48264">
    <property type="entry name" value="Cytochrome P450"/>
    <property type="match status" value="1"/>
</dbReference>
<keyword evidence="4 7" id="KW-0560">Oxidoreductase</keyword>
<evidence type="ECO:0000256" key="7">
    <source>
        <dbReference type="RuleBase" id="RU000461"/>
    </source>
</evidence>
<reference evidence="8 9" key="1">
    <citation type="submission" date="2018-08" db="EMBL/GenBank/DDBJ databases">
        <title>Draft genome sequences of two Aspergillus turcosus clinical strains isolated from bronchoalveolar lavage fluid: one azole-susceptible and the other azole-resistant.</title>
        <authorList>
            <person name="Parent-Michaud M."/>
            <person name="Dufresne P.J."/>
            <person name="Fournier E."/>
            <person name="Martineau C."/>
            <person name="Moreira S."/>
            <person name="Perkins V."/>
            <person name="De Repentigny L."/>
            <person name="Dufresne S.F."/>
        </authorList>
    </citation>
    <scope>NUCLEOTIDE SEQUENCE [LARGE SCALE GENOMIC DNA]</scope>
    <source>
        <strain evidence="8">HMR AF 1038</strain>
    </source>
</reference>
<dbReference type="PRINTS" id="PR00463">
    <property type="entry name" value="EP450I"/>
</dbReference>
<dbReference type="OrthoDB" id="3945418at2759"/>
<dbReference type="GO" id="GO:0044283">
    <property type="term" value="P:small molecule biosynthetic process"/>
    <property type="evidence" value="ECO:0007669"/>
    <property type="project" value="UniProtKB-ARBA"/>
</dbReference>
<keyword evidence="6 7" id="KW-0349">Heme</keyword>
<keyword evidence="3 6" id="KW-0479">Metal-binding</keyword>
<evidence type="ECO:0000256" key="3">
    <source>
        <dbReference type="ARBA" id="ARBA00022723"/>
    </source>
</evidence>
<dbReference type="InterPro" id="IPR017972">
    <property type="entry name" value="Cyt_P450_CS"/>
</dbReference>
<evidence type="ECO:0000256" key="2">
    <source>
        <dbReference type="ARBA" id="ARBA00010617"/>
    </source>
</evidence>
<dbReference type="GO" id="GO:0020037">
    <property type="term" value="F:heme binding"/>
    <property type="evidence" value="ECO:0007669"/>
    <property type="project" value="InterPro"/>
</dbReference>
<feature type="binding site" description="axial binding residue" evidence="6">
    <location>
        <position position="441"/>
    </location>
    <ligand>
        <name>heme</name>
        <dbReference type="ChEBI" id="CHEBI:30413"/>
    </ligand>
    <ligandPart>
        <name>Fe</name>
        <dbReference type="ChEBI" id="CHEBI:18248"/>
    </ligandPart>
</feature>
<comment type="caution">
    <text evidence="8">The sequence shown here is derived from an EMBL/GenBank/DDBJ whole genome shotgun (WGS) entry which is preliminary data.</text>
</comment>
<dbReference type="PANTHER" id="PTHR24305:SF152">
    <property type="entry name" value="P450, PUTATIVE (EUROFUNG)-RELATED"/>
    <property type="match status" value="1"/>
</dbReference>
<dbReference type="InterPro" id="IPR001128">
    <property type="entry name" value="Cyt_P450"/>
</dbReference>